<accession>A0A6J4J8L4</accession>
<dbReference type="PRINTS" id="PR00502">
    <property type="entry name" value="NUDIXFAMILY"/>
</dbReference>
<dbReference type="CDD" id="cd04663">
    <property type="entry name" value="NUDIX_Hydrolase"/>
    <property type="match status" value="1"/>
</dbReference>
<dbReference type="Pfam" id="PF00293">
    <property type="entry name" value="NUDIX"/>
    <property type="match status" value="1"/>
</dbReference>
<gene>
    <name evidence="7" type="ORF">AVDCRST_MAG83-3289</name>
</gene>
<evidence type="ECO:0000256" key="2">
    <source>
        <dbReference type="ARBA" id="ARBA00005582"/>
    </source>
</evidence>
<dbReference type="InterPro" id="IPR020476">
    <property type="entry name" value="Nudix_hydrolase"/>
</dbReference>
<name>A0A6J4J8L4_9MICC</name>
<dbReference type="GO" id="GO:0016787">
    <property type="term" value="F:hydrolase activity"/>
    <property type="evidence" value="ECO:0007669"/>
    <property type="project" value="UniProtKB-KW"/>
</dbReference>
<protein>
    <recommendedName>
        <fullName evidence="6">Nudix hydrolase domain-containing protein</fullName>
    </recommendedName>
</protein>
<sequence>MPRDAAKVACYVVHEGHLLVFTHDEMPMTVTGVQIPAGSVEPGESPEDAAVRELFEETGRHGQVVRCLGIQRYDLRPTRDEVAVRHYFQMRMTAADVAERWTAGESNPSHSGAGTSWTCWWIPLTDAHVLAAGFGALLGSMLAGNTAR</sequence>
<organism evidence="7">
    <name type="scientific">uncultured Arthrobacter sp</name>
    <dbReference type="NCBI Taxonomy" id="114050"/>
    <lineage>
        <taxon>Bacteria</taxon>
        <taxon>Bacillati</taxon>
        <taxon>Actinomycetota</taxon>
        <taxon>Actinomycetes</taxon>
        <taxon>Micrococcales</taxon>
        <taxon>Micrococcaceae</taxon>
        <taxon>Arthrobacter</taxon>
        <taxon>environmental samples</taxon>
    </lineage>
</organism>
<dbReference type="PANTHER" id="PTHR43222">
    <property type="entry name" value="NUDIX HYDROLASE 23"/>
    <property type="match status" value="1"/>
</dbReference>
<evidence type="ECO:0000256" key="1">
    <source>
        <dbReference type="ARBA" id="ARBA00001946"/>
    </source>
</evidence>
<dbReference type="AlphaFoldDB" id="A0A6J4J8L4"/>
<evidence type="ECO:0000256" key="5">
    <source>
        <dbReference type="RuleBase" id="RU003476"/>
    </source>
</evidence>
<dbReference type="InterPro" id="IPR015797">
    <property type="entry name" value="NUDIX_hydrolase-like_dom_sf"/>
</dbReference>
<keyword evidence="4" id="KW-0460">Magnesium</keyword>
<evidence type="ECO:0000256" key="3">
    <source>
        <dbReference type="ARBA" id="ARBA00022801"/>
    </source>
</evidence>
<reference evidence="7" key="1">
    <citation type="submission" date="2020-02" db="EMBL/GenBank/DDBJ databases">
        <authorList>
            <person name="Meier V. D."/>
        </authorList>
    </citation>
    <scope>NUCLEOTIDE SEQUENCE</scope>
    <source>
        <strain evidence="7">AVDCRST_MAG83</strain>
    </source>
</reference>
<comment type="cofactor">
    <cofactor evidence="1">
        <name>Mg(2+)</name>
        <dbReference type="ChEBI" id="CHEBI:18420"/>
    </cofactor>
</comment>
<dbReference type="InterPro" id="IPR020084">
    <property type="entry name" value="NUDIX_hydrolase_CS"/>
</dbReference>
<proteinExistence type="inferred from homology"/>
<dbReference type="PROSITE" id="PS51462">
    <property type="entry name" value="NUDIX"/>
    <property type="match status" value="1"/>
</dbReference>
<evidence type="ECO:0000259" key="6">
    <source>
        <dbReference type="PROSITE" id="PS51462"/>
    </source>
</evidence>
<dbReference type="RefSeq" id="WP_294569883.1">
    <property type="nucleotide sequence ID" value="NZ_CADCTE010000176.1"/>
</dbReference>
<dbReference type="InterPro" id="IPR000086">
    <property type="entry name" value="NUDIX_hydrolase_dom"/>
</dbReference>
<feature type="domain" description="Nudix hydrolase" evidence="6">
    <location>
        <begin position="1"/>
        <end position="143"/>
    </location>
</feature>
<dbReference type="EMBL" id="CADCTE010000176">
    <property type="protein sequence ID" value="CAA9271376.1"/>
    <property type="molecule type" value="Genomic_DNA"/>
</dbReference>
<dbReference type="Gene3D" id="3.90.79.10">
    <property type="entry name" value="Nucleoside Triphosphate Pyrophosphohydrolase"/>
    <property type="match status" value="1"/>
</dbReference>
<keyword evidence="3 5" id="KW-0378">Hydrolase</keyword>
<dbReference type="PROSITE" id="PS00893">
    <property type="entry name" value="NUDIX_BOX"/>
    <property type="match status" value="1"/>
</dbReference>
<evidence type="ECO:0000256" key="4">
    <source>
        <dbReference type="ARBA" id="ARBA00022842"/>
    </source>
</evidence>
<dbReference type="PANTHER" id="PTHR43222:SF9">
    <property type="entry name" value="8-OXO-(D)GTP PHOSPHATASE"/>
    <property type="match status" value="1"/>
</dbReference>
<dbReference type="SUPFAM" id="SSF55811">
    <property type="entry name" value="Nudix"/>
    <property type="match status" value="1"/>
</dbReference>
<comment type="similarity">
    <text evidence="2 5">Belongs to the Nudix hydrolase family.</text>
</comment>
<evidence type="ECO:0000313" key="7">
    <source>
        <dbReference type="EMBL" id="CAA9271376.1"/>
    </source>
</evidence>